<feature type="transmembrane region" description="Helical" evidence="1">
    <location>
        <begin position="110"/>
        <end position="130"/>
    </location>
</feature>
<feature type="transmembrane region" description="Helical" evidence="1">
    <location>
        <begin position="367"/>
        <end position="387"/>
    </location>
</feature>
<proteinExistence type="predicted"/>
<feature type="transmembrane region" description="Helical" evidence="1">
    <location>
        <begin position="185"/>
        <end position="207"/>
    </location>
</feature>
<comment type="caution">
    <text evidence="2">The sequence shown here is derived from an EMBL/GenBank/DDBJ whole genome shotgun (WGS) entry which is preliminary data.</text>
</comment>
<feature type="transmembrane region" description="Helical" evidence="1">
    <location>
        <begin position="136"/>
        <end position="154"/>
    </location>
</feature>
<protein>
    <recommendedName>
        <fullName evidence="4">EpsG family protein</fullName>
    </recommendedName>
</protein>
<reference evidence="3" key="1">
    <citation type="journal article" date="2019" name="Int. J. Syst. Evol. Microbiol.">
        <title>The Global Catalogue of Microorganisms (GCM) 10K type strain sequencing project: providing services to taxonomists for standard genome sequencing and annotation.</title>
        <authorList>
            <consortium name="The Broad Institute Genomics Platform"/>
            <consortium name="The Broad Institute Genome Sequencing Center for Infectious Disease"/>
            <person name="Wu L."/>
            <person name="Ma J."/>
        </authorList>
    </citation>
    <scope>NUCLEOTIDE SEQUENCE [LARGE SCALE GENOMIC DNA]</scope>
    <source>
        <strain evidence="3">CCM 8931</strain>
    </source>
</reference>
<feature type="transmembrane region" description="Helical" evidence="1">
    <location>
        <begin position="161"/>
        <end position="179"/>
    </location>
</feature>
<dbReference type="EMBL" id="JBHTOJ010000047">
    <property type="protein sequence ID" value="MFD1421864.1"/>
    <property type="molecule type" value="Genomic_DNA"/>
</dbReference>
<gene>
    <name evidence="2" type="ORF">ACFQ5L_13035</name>
</gene>
<dbReference type="Proteomes" id="UP001597188">
    <property type="component" value="Unassembled WGS sequence"/>
</dbReference>
<feature type="transmembrane region" description="Helical" evidence="1">
    <location>
        <begin position="338"/>
        <end position="355"/>
    </location>
</feature>
<keyword evidence="1" id="KW-0472">Membrane</keyword>
<feature type="transmembrane region" description="Helical" evidence="1">
    <location>
        <begin position="277"/>
        <end position="294"/>
    </location>
</feature>
<feature type="transmembrane region" description="Helical" evidence="1">
    <location>
        <begin position="219"/>
        <end position="240"/>
    </location>
</feature>
<keyword evidence="1" id="KW-0812">Transmembrane</keyword>
<feature type="transmembrane region" description="Helical" evidence="1">
    <location>
        <begin position="314"/>
        <end position="332"/>
    </location>
</feature>
<feature type="transmembrane region" description="Helical" evidence="1">
    <location>
        <begin position="26"/>
        <end position="42"/>
    </location>
</feature>
<organism evidence="2 3">
    <name type="scientific">Lactiplantibacillus songbeiensis</name>
    <dbReference type="NCBI Taxonomy" id="2559920"/>
    <lineage>
        <taxon>Bacteria</taxon>
        <taxon>Bacillati</taxon>
        <taxon>Bacillota</taxon>
        <taxon>Bacilli</taxon>
        <taxon>Lactobacillales</taxon>
        <taxon>Lactobacillaceae</taxon>
        <taxon>Lactiplantibacillus</taxon>
    </lineage>
</organism>
<keyword evidence="3" id="KW-1185">Reference proteome</keyword>
<evidence type="ECO:0000313" key="2">
    <source>
        <dbReference type="EMBL" id="MFD1421864.1"/>
    </source>
</evidence>
<keyword evidence="1" id="KW-1133">Transmembrane helix</keyword>
<dbReference type="RefSeq" id="WP_137634562.1">
    <property type="nucleotide sequence ID" value="NZ_BJDL01000011.1"/>
</dbReference>
<evidence type="ECO:0008006" key="4">
    <source>
        <dbReference type="Google" id="ProtNLM"/>
    </source>
</evidence>
<evidence type="ECO:0000256" key="1">
    <source>
        <dbReference type="SAM" id="Phobius"/>
    </source>
</evidence>
<evidence type="ECO:0000313" key="3">
    <source>
        <dbReference type="Proteomes" id="UP001597188"/>
    </source>
</evidence>
<sequence>MDVVLAAILFGGLFFSFTTAANFRRVFIFILVLCLGILGMAYDPITSHLLNQGYTDLFRIFNELDVFRKYGWSIQPGYYDSTLFTTNYNPIIVAKLYMYVFATVTSNNHLLVLANVLLTNGAIAVGISLVGKRMQISNFVSTSIFVFFVIINDYSRVIANIRMPLAIALFILVWCVEVYKGKLEMWMFPAYFLICLLHNGMFIYLCIKILVTVIPKKIANFFIPVMLFSSMLVNPVIFLLTKFSGVGSIISGVLEKVNLYSTSQDVGMSAIIANKEMVIIDLIRILYFALLIYWANGIIQKKPRIKESLPVEKLLVFGKLLIAFSLGSLWSFNIFNRSVLFMLFVVPIVLLVISKSNKLHVLSIKRVNLFVFANWIMAIVSLIYYFGGHTYQQLNF</sequence>
<accession>A0ABW4C647</accession>
<name>A0ABW4C647_9LACO</name>